<name>A0A6I2UJQ3_9FIRM</name>
<dbReference type="NCBIfam" id="TIGR00022">
    <property type="entry name" value="YhcH/YjgK/YiaL family protein"/>
    <property type="match status" value="1"/>
</dbReference>
<comment type="caution">
    <text evidence="1">The sequence shown here is derived from an EMBL/GenBank/DDBJ whole genome shotgun (WGS) entry which is preliminary data.</text>
</comment>
<organism evidence="1 2">
    <name type="scientific">Anaerovibrio slackiae</name>
    <dbReference type="NCBI Taxonomy" id="2652309"/>
    <lineage>
        <taxon>Bacteria</taxon>
        <taxon>Bacillati</taxon>
        <taxon>Bacillota</taxon>
        <taxon>Negativicutes</taxon>
        <taxon>Selenomonadales</taxon>
        <taxon>Selenomonadaceae</taxon>
        <taxon>Anaerovibrio</taxon>
    </lineage>
</organism>
<sequence length="149" mass="17030">MIFGNIHNTGEYAFLPENVQKCFAYAREHNLLSYGKGSHEIEGKELFFNRTEYMTTEPEARFWEAHREYLDVHLILSGTERIDVNFTGNLAAGRYVEQDDFLPLEGEKNASLVLRPGDFLICYPSDGHMTGVQAGKPELVKKVIFKVKI</sequence>
<dbReference type="InterPro" id="IPR037012">
    <property type="entry name" value="NanQ/TabA/YiaL_sf"/>
</dbReference>
<dbReference type="InterPro" id="IPR004375">
    <property type="entry name" value="NanQ/TabA/YiaL"/>
</dbReference>
<dbReference type="RefSeq" id="WP_154408060.1">
    <property type="nucleotide sequence ID" value="NZ_JAQXJM010000097.1"/>
</dbReference>
<dbReference type="GO" id="GO:0005829">
    <property type="term" value="C:cytosol"/>
    <property type="evidence" value="ECO:0007669"/>
    <property type="project" value="TreeGrafter"/>
</dbReference>
<evidence type="ECO:0000313" key="2">
    <source>
        <dbReference type="Proteomes" id="UP000433181"/>
    </source>
</evidence>
<dbReference type="PANTHER" id="PTHR34986">
    <property type="entry name" value="EVOLVED BETA-GALACTOSIDASE SUBUNIT BETA"/>
    <property type="match status" value="1"/>
</dbReference>
<dbReference type="AlphaFoldDB" id="A0A6I2UJQ3"/>
<dbReference type="Pfam" id="PF04074">
    <property type="entry name" value="DUF386"/>
    <property type="match status" value="1"/>
</dbReference>
<proteinExistence type="predicted"/>
<dbReference type="GeneID" id="96779852"/>
<keyword evidence="2" id="KW-1185">Reference proteome</keyword>
<reference evidence="1 2" key="1">
    <citation type="submission" date="2019-08" db="EMBL/GenBank/DDBJ databases">
        <title>In-depth cultivation of the pig gut microbiome towards novel bacterial diversity and tailored functional studies.</title>
        <authorList>
            <person name="Wylensek D."/>
            <person name="Hitch T.C.A."/>
            <person name="Clavel T."/>
        </authorList>
    </citation>
    <scope>NUCLEOTIDE SEQUENCE [LARGE SCALE GENOMIC DNA]</scope>
    <source>
        <strain evidence="1 2">WCA-693-APC-5D-A</strain>
    </source>
</reference>
<gene>
    <name evidence="1" type="ORF">FYJ84_13040</name>
</gene>
<accession>A0A6I2UJQ3</accession>
<dbReference type="PANTHER" id="PTHR34986:SF1">
    <property type="entry name" value="PROTEIN YIAL"/>
    <property type="match status" value="1"/>
</dbReference>
<evidence type="ECO:0000313" key="1">
    <source>
        <dbReference type="EMBL" id="MSU09899.1"/>
    </source>
</evidence>
<dbReference type="Proteomes" id="UP000433181">
    <property type="component" value="Unassembled WGS sequence"/>
</dbReference>
<dbReference type="EMBL" id="VUNR01000039">
    <property type="protein sequence ID" value="MSU09899.1"/>
    <property type="molecule type" value="Genomic_DNA"/>
</dbReference>
<protein>
    <submittedName>
        <fullName evidence="1">DUF386 domain-containing protein</fullName>
    </submittedName>
</protein>
<dbReference type="SUPFAM" id="SSF51197">
    <property type="entry name" value="Clavaminate synthase-like"/>
    <property type="match status" value="1"/>
</dbReference>
<dbReference type="Gene3D" id="2.60.120.370">
    <property type="entry name" value="YhcH/YjgK/YiaL"/>
    <property type="match status" value="1"/>
</dbReference>